<comment type="similarity">
    <text evidence="1 2">Belongs to the phospholipid scramblase family.</text>
</comment>
<dbReference type="EMBL" id="CAJVCH010570739">
    <property type="protein sequence ID" value="CAG7835726.1"/>
    <property type="molecule type" value="Genomic_DNA"/>
</dbReference>
<gene>
    <name evidence="4" type="ORF">AFUS01_LOCUS45060</name>
</gene>
<dbReference type="GO" id="GO:0005886">
    <property type="term" value="C:plasma membrane"/>
    <property type="evidence" value="ECO:0007669"/>
    <property type="project" value="TreeGrafter"/>
</dbReference>
<comment type="cofactor">
    <cofactor evidence="2">
        <name>Ca(2+)</name>
        <dbReference type="ChEBI" id="CHEBI:29108"/>
    </cofactor>
</comment>
<dbReference type="PANTHER" id="PTHR23248">
    <property type="entry name" value="PHOSPHOLIPID SCRAMBLASE-RELATED"/>
    <property type="match status" value="1"/>
</dbReference>
<keyword evidence="2" id="KW-0472">Membrane</keyword>
<dbReference type="AlphaFoldDB" id="A0A8J2Q628"/>
<keyword evidence="2" id="KW-0564">Palmitate</keyword>
<comment type="function">
    <text evidence="2">May mediate accelerated ATP-independent bidirectional transbilayer migration of phospholipids upon binding calcium ions that results in a loss of phospholipid asymmetry in the plasma membrane.</text>
</comment>
<protein>
    <recommendedName>
        <fullName evidence="2">Phospholipid scramblase</fullName>
    </recommendedName>
</protein>
<keyword evidence="2" id="KW-0812">Transmembrane</keyword>
<dbReference type="PANTHER" id="PTHR23248:SF9">
    <property type="entry name" value="PHOSPHOLIPID SCRAMBLASE"/>
    <property type="match status" value="1"/>
</dbReference>
<name>A0A8J2Q628_9HEXA</name>
<feature type="region of interest" description="Disordered" evidence="3">
    <location>
        <begin position="1"/>
        <end position="37"/>
    </location>
</feature>
<dbReference type="GO" id="GO:0017128">
    <property type="term" value="F:phospholipid scramblase activity"/>
    <property type="evidence" value="ECO:0007669"/>
    <property type="project" value="InterPro"/>
</dbReference>
<comment type="caution">
    <text evidence="4">The sequence shown here is derived from an EMBL/GenBank/DDBJ whole genome shotgun (WGS) entry which is preliminary data.</text>
</comment>
<reference evidence="4" key="1">
    <citation type="submission" date="2021-06" db="EMBL/GenBank/DDBJ databases">
        <authorList>
            <person name="Hodson N. C."/>
            <person name="Mongue J. A."/>
            <person name="Jaron S. K."/>
        </authorList>
    </citation>
    <scope>NUCLEOTIDE SEQUENCE</scope>
</reference>
<dbReference type="OrthoDB" id="444338at2759"/>
<organism evidence="4 5">
    <name type="scientific">Allacma fusca</name>
    <dbReference type="NCBI Taxonomy" id="39272"/>
    <lineage>
        <taxon>Eukaryota</taxon>
        <taxon>Metazoa</taxon>
        <taxon>Ecdysozoa</taxon>
        <taxon>Arthropoda</taxon>
        <taxon>Hexapoda</taxon>
        <taxon>Collembola</taxon>
        <taxon>Symphypleona</taxon>
        <taxon>Sminthuridae</taxon>
        <taxon>Allacma</taxon>
    </lineage>
</organism>
<keyword evidence="5" id="KW-1185">Reference proteome</keyword>
<accession>A0A8J2Q628</accession>
<proteinExistence type="inferred from homology"/>
<sequence>MQEPESVSLSKDNASKVGQGKGNQDGEGDPEFPSETVVSKDIPINRRYVIMNLAGERILVAGEVIDGRSRCWRGMKRRYCMYIFSTQGQLLLTSERQKVRCCTRSPPLQEAQIGHYYSEEDQSLHITRVHLTNGKSKGNICVVWSCQNDTFTILDRHRHCLGMILKSMELSDSGLVKLCFGASFHKFLPPVTKALILAAVFDLNISYFERRCAANLALYITQLTAVLFLVIAILARHTSILRNLHSWNSSF</sequence>
<keyword evidence="2" id="KW-1133">Transmembrane helix</keyword>
<evidence type="ECO:0000256" key="1">
    <source>
        <dbReference type="ARBA" id="ARBA00005350"/>
    </source>
</evidence>
<dbReference type="Pfam" id="PF03803">
    <property type="entry name" value="Scramblase"/>
    <property type="match status" value="1"/>
</dbReference>
<evidence type="ECO:0000256" key="2">
    <source>
        <dbReference type="RuleBase" id="RU363116"/>
    </source>
</evidence>
<evidence type="ECO:0000313" key="5">
    <source>
        <dbReference type="Proteomes" id="UP000708208"/>
    </source>
</evidence>
<dbReference type="Proteomes" id="UP000708208">
    <property type="component" value="Unassembled WGS sequence"/>
</dbReference>
<dbReference type="InterPro" id="IPR005552">
    <property type="entry name" value="Scramblase"/>
</dbReference>
<evidence type="ECO:0000256" key="3">
    <source>
        <dbReference type="SAM" id="MobiDB-lite"/>
    </source>
</evidence>
<keyword evidence="2" id="KW-0106">Calcium</keyword>
<feature type="compositionally biased region" description="Polar residues" evidence="3">
    <location>
        <begin position="1"/>
        <end position="12"/>
    </location>
</feature>
<evidence type="ECO:0000313" key="4">
    <source>
        <dbReference type="EMBL" id="CAG7835726.1"/>
    </source>
</evidence>
<keyword evidence="2" id="KW-0449">Lipoprotein</keyword>
<feature type="transmembrane region" description="Helical" evidence="2">
    <location>
        <begin position="216"/>
        <end position="235"/>
    </location>
</feature>